<feature type="domain" description="DUF5801" evidence="2">
    <location>
        <begin position="477"/>
        <end position="613"/>
    </location>
</feature>
<reference evidence="3 4" key="1">
    <citation type="submission" date="2018-11" db="EMBL/GenBank/DDBJ databases">
        <title>The genome of Variovorax sp T529.</title>
        <authorList>
            <person name="Gao J."/>
        </authorList>
    </citation>
    <scope>NUCLEOTIDE SEQUENCE [LARGE SCALE GENOMIC DNA]</scope>
    <source>
        <strain evidence="3 4">T529</strain>
    </source>
</reference>
<feature type="region of interest" description="Disordered" evidence="1">
    <location>
        <begin position="1"/>
        <end position="35"/>
    </location>
</feature>
<name>A0A3P3EPI1_9BURK</name>
<dbReference type="RefSeq" id="WP_223262297.1">
    <property type="nucleotide sequence ID" value="NZ_RQXU01000008.1"/>
</dbReference>
<sequence length="635" mass="64548">MPLTLTPGSTVTLDETTGLQNPAATPTPAGDADDNDILATSLPTAFTTRLTAVGAGAPTKAALSGYNGSNSGTNAITLSGTGAFTGMAFTDANGAPLNGLDSGLNTADGEDIFLFTDTTNNNVVYGKTAAGVVVFAAYLEETGSPVTGAKIWMVQYEAMANPDAANPDDAVNLLNKVFVSVSQDTEFNLSDAPSGQNLFLMFTTANPTIVNGRISDVTIIATGKDPANESTGVSINTGDTINTSKAGGPTTFGTNSQMITEQEGIRFTFVTGARADVTIPNLDQNEADLESNIDFTGMFGARTADFDVVQLQSGKTAQVKVTAYSTAVESGNSFIDGYAGDTMVSITSVRVLDSVTGTALETFSNGAEGGLSSAIAISITDGVATITGVKAGYSIEYTTSADHNRVLVENGAALNASGNTHADFDIGGVRLLQVSSATAEVGSQMNFEDDGPSIALATPTDTAVVNTQDADTIGANTDSATTNFATAFGTTSSSYGADGAGTTNPVFALGVKTQGGDSGLKSDGATIYLYLVSGKVIGSTSGTEAGILATNTIFDLAVSASGSVTLQQFAEIDHALPGASSNYADQEATMADDLVTLSNTVTITDQDGDTASDFKLLDIGANIKFDDDGPSIVLA</sequence>
<dbReference type="InterPro" id="IPR043824">
    <property type="entry name" value="DUF5801"/>
</dbReference>
<evidence type="ECO:0000313" key="3">
    <source>
        <dbReference type="EMBL" id="RRH87702.1"/>
    </source>
</evidence>
<accession>A0A3P3EPI1</accession>
<evidence type="ECO:0000256" key="1">
    <source>
        <dbReference type="SAM" id="MobiDB-lite"/>
    </source>
</evidence>
<protein>
    <recommendedName>
        <fullName evidence="2">DUF5801 domain-containing protein</fullName>
    </recommendedName>
</protein>
<feature type="compositionally biased region" description="Polar residues" evidence="1">
    <location>
        <begin position="1"/>
        <end position="20"/>
    </location>
</feature>
<proteinExistence type="predicted"/>
<dbReference type="EMBL" id="RQXU01000008">
    <property type="protein sequence ID" value="RRH87702.1"/>
    <property type="molecule type" value="Genomic_DNA"/>
</dbReference>
<comment type="caution">
    <text evidence="3">The sequence shown here is derived from an EMBL/GenBank/DDBJ whole genome shotgun (WGS) entry which is preliminary data.</text>
</comment>
<dbReference type="Proteomes" id="UP000271590">
    <property type="component" value="Unassembled WGS sequence"/>
</dbReference>
<gene>
    <name evidence="3" type="ORF">EH244_16785</name>
</gene>
<evidence type="ECO:0000313" key="4">
    <source>
        <dbReference type="Proteomes" id="UP000271590"/>
    </source>
</evidence>
<dbReference type="AlphaFoldDB" id="A0A3P3EPI1"/>
<feature type="non-terminal residue" evidence="3">
    <location>
        <position position="635"/>
    </location>
</feature>
<evidence type="ECO:0000259" key="2">
    <source>
        <dbReference type="Pfam" id="PF19116"/>
    </source>
</evidence>
<feature type="compositionally biased region" description="Low complexity" evidence="1">
    <location>
        <begin position="21"/>
        <end position="30"/>
    </location>
</feature>
<organism evidence="3 4">
    <name type="scientific">Variovorax beijingensis</name>
    <dbReference type="NCBI Taxonomy" id="2496117"/>
    <lineage>
        <taxon>Bacteria</taxon>
        <taxon>Pseudomonadati</taxon>
        <taxon>Pseudomonadota</taxon>
        <taxon>Betaproteobacteria</taxon>
        <taxon>Burkholderiales</taxon>
        <taxon>Comamonadaceae</taxon>
        <taxon>Variovorax</taxon>
    </lineage>
</organism>
<dbReference type="Pfam" id="PF19116">
    <property type="entry name" value="DUF5801"/>
    <property type="match status" value="1"/>
</dbReference>